<evidence type="ECO:0000256" key="4">
    <source>
        <dbReference type="ARBA" id="ARBA00022763"/>
    </source>
</evidence>
<evidence type="ECO:0000256" key="11">
    <source>
        <dbReference type="ARBA" id="ARBA00023235"/>
    </source>
</evidence>
<dbReference type="OrthoDB" id="5240387at2"/>
<keyword evidence="10" id="KW-0234">DNA repair</keyword>
<dbReference type="PANTHER" id="PTHR11070:SF59">
    <property type="entry name" value="DNA 3'-5' HELICASE"/>
    <property type="match status" value="1"/>
</dbReference>
<evidence type="ECO:0000256" key="10">
    <source>
        <dbReference type="ARBA" id="ARBA00023204"/>
    </source>
</evidence>
<name>A0A0G3GVJ3_9CORY</name>
<dbReference type="GO" id="GO:0003677">
    <property type="term" value="F:DNA binding"/>
    <property type="evidence" value="ECO:0007669"/>
    <property type="project" value="UniProtKB-KW"/>
</dbReference>
<dbReference type="STRING" id="571915.CMUST_04025"/>
<evidence type="ECO:0000259" key="16">
    <source>
        <dbReference type="PROSITE" id="PS51198"/>
    </source>
</evidence>
<comment type="similarity">
    <text evidence="1">Belongs to the helicase family. UvrD subfamily.</text>
</comment>
<dbReference type="PROSITE" id="PS51217">
    <property type="entry name" value="UVRD_HELICASE_CTER"/>
    <property type="match status" value="1"/>
</dbReference>
<dbReference type="GO" id="GO:0005524">
    <property type="term" value="F:ATP binding"/>
    <property type="evidence" value="ECO:0007669"/>
    <property type="project" value="UniProtKB-UniRule"/>
</dbReference>
<evidence type="ECO:0000256" key="3">
    <source>
        <dbReference type="ARBA" id="ARBA00022741"/>
    </source>
</evidence>
<dbReference type="InterPro" id="IPR011604">
    <property type="entry name" value="PDDEXK-like_dom_sf"/>
</dbReference>
<dbReference type="Pfam" id="PF13361">
    <property type="entry name" value="UvrD_C"/>
    <property type="match status" value="1"/>
</dbReference>
<dbReference type="InterPro" id="IPR013986">
    <property type="entry name" value="DExx_box_DNA_helicase_dom_sf"/>
</dbReference>
<evidence type="ECO:0000313" key="18">
    <source>
        <dbReference type="EMBL" id="AKK05149.1"/>
    </source>
</evidence>
<reference evidence="19" key="2">
    <citation type="submission" date="2015-05" db="EMBL/GenBank/DDBJ databases">
        <title>Complete genome sequence of Corynebacterium mustelae DSM 45274, isolated from various tissues of a male ferret with lethal sepsis.</title>
        <authorList>
            <person name="Ruckert C."/>
            <person name="Albersmeier A."/>
            <person name="Winkler A."/>
            <person name="Tauch A."/>
        </authorList>
    </citation>
    <scope>NUCLEOTIDE SEQUENCE [LARGE SCALE GENOMIC DNA]</scope>
    <source>
        <strain evidence="19">DSM 45274</strain>
    </source>
</reference>
<dbReference type="EC" id="5.6.2.4" evidence="13"/>
<evidence type="ECO:0000256" key="15">
    <source>
        <dbReference type="PROSITE-ProRule" id="PRU00560"/>
    </source>
</evidence>
<dbReference type="GO" id="GO:0000725">
    <property type="term" value="P:recombinational repair"/>
    <property type="evidence" value="ECO:0007669"/>
    <property type="project" value="TreeGrafter"/>
</dbReference>
<feature type="domain" description="UvrD-like helicase ATP-binding" evidence="16">
    <location>
        <begin position="38"/>
        <end position="333"/>
    </location>
</feature>
<dbReference type="PANTHER" id="PTHR11070">
    <property type="entry name" value="UVRD / RECB / PCRA DNA HELICASE FAMILY MEMBER"/>
    <property type="match status" value="1"/>
</dbReference>
<evidence type="ECO:0000256" key="2">
    <source>
        <dbReference type="ARBA" id="ARBA00022722"/>
    </source>
</evidence>
<evidence type="ECO:0000256" key="5">
    <source>
        <dbReference type="ARBA" id="ARBA00022801"/>
    </source>
</evidence>
<dbReference type="PATRIC" id="fig|571915.4.peg.860"/>
<sequence length="1115" mass="121789">MDKTQAYDHTRVEGTDLEEIALPIGAVRVQLVRPESHNPQREWDNPLFSEQQGVWRLIGSAGTGVSSLLLDTIAHRIASGERPENILVIAASKQAASRLRRGIVARVAGDSYRSASTMVRSIHSLAFALLRSSKKENLRLITGAEQDAVIRELLAGHIEMRMPRWPEQCREAIGMVGFARGLRDFLLRAVERGLSPEDLEELGHSYDRPMWSAAGEFLREYEQIMALGGTHSLSASELVSMVLETELPDTNFTTIIVDDAQHLDPKSAELVAQLIQRASFAVIAGDPEQSVYRFRGARPTFLTDYPVDNELKLHIPHRIVAQPGAAGVEYRELESVGQQQEVVADIIRRAHLIDGVAWKDIAVVVRSVGMIASIRRGLLAAGVPVHIDPTDIVLSQQHIVAALLLAVRAVREKITPSELEELVLGPIGGADAVTLRRLFRALRKVELRYHRASSETADMPSRPMMRRAIDILADIVLDAEPDPDFLADVTAELTQRELDILSRIRTVLAAGRQPGSVEEILWNIWSATNLDRHLLAVSLRGGAAGSQADRDLDSVMALFDAAGDWVERRPTASIDSFIAHIREQELPTGVRDRRLATPEAVSIVTAHATSGQQWDTVVVCGVQEGQWPSLGETGTLFGQEELVDLIDDGIEPGTPISRAAERLAEERRLFHMATSRATRALFITAVDAPDAEEALEPSRFVREFAEYNAAVAEHDNHAGQALTADTNETITSQPADETTAKAPNLVEATRPHQGDLFELLDAVDTETTPDAGKAVGLAEPVDSYTTRLLSVPAIVAELRRALINPQVNQRAKDQAARQLARLADAGIPGADPTQWWGIADSSETTKLTVKRLSPSRIEAGLECPLRATLHQVLTDEETPIALLRGTLLHAFAEAIATGADVDAAREAIITAFDSIVKAPQWLKEHEIHVWKDALDRTALWLQTTRAVFEQVGVEIAANVQLPNGVQLVGRIDRLEKTDDGGYHIVDFKSGINRPTKDETQNHVQLMAYQLALRHGQLTDTDAAIVSGSGIKVDGASLVYPEKPGKTIATVTQASKSDAELAEFAAALPPLVEELSGPVLRATTNRHCRSCQLSVLCPARDTGQWLTHPTTGTTET</sequence>
<dbReference type="InterPro" id="IPR038726">
    <property type="entry name" value="PDDEXK_AddAB-type"/>
</dbReference>
<keyword evidence="5 15" id="KW-0378">Hydrolase</keyword>
<dbReference type="InterPro" id="IPR011335">
    <property type="entry name" value="Restrct_endonuc-II-like"/>
</dbReference>
<dbReference type="InterPro" id="IPR027417">
    <property type="entry name" value="P-loop_NTPase"/>
</dbReference>
<dbReference type="PROSITE" id="PS51198">
    <property type="entry name" value="UVRD_HELICASE_ATP_BIND"/>
    <property type="match status" value="1"/>
</dbReference>
<keyword evidence="8 15" id="KW-0067">ATP-binding</keyword>
<dbReference type="Pfam" id="PF00580">
    <property type="entry name" value="UvrD-helicase"/>
    <property type="match status" value="1"/>
</dbReference>
<keyword evidence="4" id="KW-0227">DNA damage</keyword>
<dbReference type="SUPFAM" id="SSF52540">
    <property type="entry name" value="P-loop containing nucleoside triphosphate hydrolases"/>
    <property type="match status" value="1"/>
</dbReference>
<dbReference type="Gene3D" id="1.10.486.10">
    <property type="entry name" value="PCRA, domain 4"/>
    <property type="match status" value="1"/>
</dbReference>
<dbReference type="RefSeq" id="WP_158408195.1">
    <property type="nucleotide sequence ID" value="NZ_CP011542.1"/>
</dbReference>
<dbReference type="Proteomes" id="UP000035199">
    <property type="component" value="Chromosome"/>
</dbReference>
<evidence type="ECO:0000256" key="12">
    <source>
        <dbReference type="ARBA" id="ARBA00034617"/>
    </source>
</evidence>
<dbReference type="GO" id="GO:0004527">
    <property type="term" value="F:exonuclease activity"/>
    <property type="evidence" value="ECO:0007669"/>
    <property type="project" value="UniProtKB-KW"/>
</dbReference>
<dbReference type="GO" id="GO:0033202">
    <property type="term" value="C:DNA helicase complex"/>
    <property type="evidence" value="ECO:0007669"/>
    <property type="project" value="TreeGrafter"/>
</dbReference>
<evidence type="ECO:0000256" key="7">
    <source>
        <dbReference type="ARBA" id="ARBA00022839"/>
    </source>
</evidence>
<protein>
    <recommendedName>
        <fullName evidence="13">DNA 3'-5' helicase</fullName>
        <ecNumber evidence="13">5.6.2.4</ecNumber>
    </recommendedName>
</protein>
<keyword evidence="19" id="KW-1185">Reference proteome</keyword>
<evidence type="ECO:0000256" key="13">
    <source>
        <dbReference type="ARBA" id="ARBA00034808"/>
    </source>
</evidence>
<keyword evidence="9" id="KW-0238">DNA-binding</keyword>
<keyword evidence="3 15" id="KW-0547">Nucleotide-binding</keyword>
<evidence type="ECO:0000256" key="1">
    <source>
        <dbReference type="ARBA" id="ARBA00009922"/>
    </source>
</evidence>
<organism evidence="18 19">
    <name type="scientific">Corynebacterium mustelae</name>
    <dbReference type="NCBI Taxonomy" id="571915"/>
    <lineage>
        <taxon>Bacteria</taxon>
        <taxon>Bacillati</taxon>
        <taxon>Actinomycetota</taxon>
        <taxon>Actinomycetes</taxon>
        <taxon>Mycobacteriales</taxon>
        <taxon>Corynebacteriaceae</taxon>
        <taxon>Corynebacterium</taxon>
    </lineage>
</organism>
<dbReference type="AlphaFoldDB" id="A0A0G3GVJ3"/>
<dbReference type="InterPro" id="IPR014016">
    <property type="entry name" value="UvrD-like_ATP-bd"/>
</dbReference>
<evidence type="ECO:0000256" key="6">
    <source>
        <dbReference type="ARBA" id="ARBA00022806"/>
    </source>
</evidence>
<dbReference type="SUPFAM" id="SSF52980">
    <property type="entry name" value="Restriction endonuclease-like"/>
    <property type="match status" value="1"/>
</dbReference>
<gene>
    <name evidence="18" type="primary">uvrD</name>
    <name evidence="18" type="ORF">CMUST_04025</name>
</gene>
<dbReference type="Gene3D" id="3.90.320.10">
    <property type="match status" value="1"/>
</dbReference>
<dbReference type="InterPro" id="IPR000212">
    <property type="entry name" value="DNA_helicase_UvrD/REP"/>
</dbReference>
<keyword evidence="11" id="KW-0413">Isomerase</keyword>
<evidence type="ECO:0000256" key="9">
    <source>
        <dbReference type="ARBA" id="ARBA00023125"/>
    </source>
</evidence>
<proteinExistence type="inferred from homology"/>
<keyword evidence="6 15" id="KW-0347">Helicase</keyword>
<dbReference type="KEGG" id="cmv:CMUST_04025"/>
<feature type="domain" description="UvrD-like helicase C-terminal" evidence="17">
    <location>
        <begin position="297"/>
        <end position="611"/>
    </location>
</feature>
<dbReference type="EMBL" id="CP011542">
    <property type="protein sequence ID" value="AKK05149.1"/>
    <property type="molecule type" value="Genomic_DNA"/>
</dbReference>
<comment type="catalytic activity">
    <reaction evidence="14">
        <text>ATP + H2O = ADP + phosphate + H(+)</text>
        <dbReference type="Rhea" id="RHEA:13065"/>
        <dbReference type="ChEBI" id="CHEBI:15377"/>
        <dbReference type="ChEBI" id="CHEBI:15378"/>
        <dbReference type="ChEBI" id="CHEBI:30616"/>
        <dbReference type="ChEBI" id="CHEBI:43474"/>
        <dbReference type="ChEBI" id="CHEBI:456216"/>
        <dbReference type="EC" id="5.6.2.4"/>
    </reaction>
</comment>
<evidence type="ECO:0000313" key="19">
    <source>
        <dbReference type="Proteomes" id="UP000035199"/>
    </source>
</evidence>
<evidence type="ECO:0000256" key="14">
    <source>
        <dbReference type="ARBA" id="ARBA00048988"/>
    </source>
</evidence>
<reference evidence="18 19" key="1">
    <citation type="journal article" date="2015" name="Genome Announc.">
        <title>Complete Genome Sequence of the Type Strain Corynebacterium mustelae DSM 45274, Isolated from Various Tissues of a Male Ferret with Lethal Sepsis.</title>
        <authorList>
            <person name="Ruckert C."/>
            <person name="Eimer J."/>
            <person name="Winkler A."/>
            <person name="Tauch A."/>
        </authorList>
    </citation>
    <scope>NUCLEOTIDE SEQUENCE [LARGE SCALE GENOMIC DNA]</scope>
    <source>
        <strain evidence="18 19">DSM 45274</strain>
    </source>
</reference>
<keyword evidence="2" id="KW-0540">Nuclease</keyword>
<dbReference type="Gene3D" id="1.10.10.160">
    <property type="match status" value="1"/>
</dbReference>
<keyword evidence="7" id="KW-0269">Exonuclease</keyword>
<evidence type="ECO:0000259" key="17">
    <source>
        <dbReference type="PROSITE" id="PS51217"/>
    </source>
</evidence>
<feature type="binding site" evidence="15">
    <location>
        <begin position="59"/>
        <end position="66"/>
    </location>
    <ligand>
        <name>ATP</name>
        <dbReference type="ChEBI" id="CHEBI:30616"/>
    </ligand>
</feature>
<dbReference type="GO" id="GO:0005829">
    <property type="term" value="C:cytosol"/>
    <property type="evidence" value="ECO:0007669"/>
    <property type="project" value="TreeGrafter"/>
</dbReference>
<dbReference type="Gene3D" id="3.40.50.300">
    <property type="entry name" value="P-loop containing nucleotide triphosphate hydrolases"/>
    <property type="match status" value="2"/>
</dbReference>
<evidence type="ECO:0000256" key="8">
    <source>
        <dbReference type="ARBA" id="ARBA00022840"/>
    </source>
</evidence>
<accession>A0A0G3GVJ3</accession>
<comment type="catalytic activity">
    <reaction evidence="12">
        <text>Couples ATP hydrolysis with the unwinding of duplex DNA by translocating in the 3'-5' direction.</text>
        <dbReference type="EC" id="5.6.2.4"/>
    </reaction>
</comment>
<dbReference type="InterPro" id="IPR014017">
    <property type="entry name" value="DNA_helicase_UvrD-like_C"/>
</dbReference>
<dbReference type="Pfam" id="PF12705">
    <property type="entry name" value="PDDEXK_1"/>
    <property type="match status" value="1"/>
</dbReference>
<dbReference type="GO" id="GO:0043138">
    <property type="term" value="F:3'-5' DNA helicase activity"/>
    <property type="evidence" value="ECO:0007669"/>
    <property type="project" value="UniProtKB-EC"/>
</dbReference>